<dbReference type="InterPro" id="IPR050093">
    <property type="entry name" value="ABC_SmlMolc_Importer"/>
</dbReference>
<proteinExistence type="predicted"/>
<dbReference type="PANTHER" id="PTHR42781:SF4">
    <property type="entry name" value="SPERMIDINE_PUTRESCINE IMPORT ATP-BINDING PROTEIN POTA"/>
    <property type="match status" value="1"/>
</dbReference>
<dbReference type="SUPFAM" id="SSF52540">
    <property type="entry name" value="P-loop containing nucleoside triphosphate hydrolases"/>
    <property type="match status" value="1"/>
</dbReference>
<dbReference type="InterPro" id="IPR027417">
    <property type="entry name" value="P-loop_NTPase"/>
</dbReference>
<sequence>MPALRLEGVANAILGPLSFSVAEGESVALLGPSGSGKSTLLKIIAGLLPHQGRVYFDERDMSRVPAHRRGLGYMSQDPLLFPHLRIDTSLRLVLLFDRASAGQRGARTAETLHLCAIDHRADRRPATLSGGERQRAALARALVRRPRLLLLDEPFAALDPPTRRRLWDEVDALRRRLGMTLVLVTHSPEEAARLADRTMHLVNGHLV</sequence>
<dbReference type="Gene3D" id="3.40.50.300">
    <property type="entry name" value="P-loop containing nucleotide triphosphate hydrolases"/>
    <property type="match status" value="1"/>
</dbReference>
<keyword evidence="5" id="KW-0378">Hydrolase</keyword>
<dbReference type="PROSITE" id="PS00211">
    <property type="entry name" value="ABC_TRANSPORTER_1"/>
    <property type="match status" value="1"/>
</dbReference>
<keyword evidence="1" id="KW-0813">Transport</keyword>
<evidence type="ECO:0000256" key="1">
    <source>
        <dbReference type="ARBA" id="ARBA00022448"/>
    </source>
</evidence>
<gene>
    <name evidence="5" type="ORF">RSPPHO_01886</name>
</gene>
<evidence type="ECO:0000313" key="5">
    <source>
        <dbReference type="EMBL" id="CCG08512.1"/>
    </source>
</evidence>
<dbReference type="GO" id="GO:0005524">
    <property type="term" value="F:ATP binding"/>
    <property type="evidence" value="ECO:0007669"/>
    <property type="project" value="UniProtKB-KW"/>
</dbReference>
<dbReference type="OrthoDB" id="9802264at2"/>
<dbReference type="GO" id="GO:0016887">
    <property type="term" value="F:ATP hydrolysis activity"/>
    <property type="evidence" value="ECO:0007669"/>
    <property type="project" value="InterPro"/>
</dbReference>
<dbReference type="RefSeq" id="WP_014415147.1">
    <property type="nucleotide sequence ID" value="NC_017059.1"/>
</dbReference>
<reference evidence="5 6" key="1">
    <citation type="submission" date="2012-02" db="EMBL/GenBank/DDBJ databases">
        <title>Shotgun genome sequence of Phaeospirillum photometricum DSM 122.</title>
        <authorList>
            <person name="Duquesne K."/>
            <person name="Sturgis J."/>
        </authorList>
    </citation>
    <scope>NUCLEOTIDE SEQUENCE [LARGE SCALE GENOMIC DNA]</scope>
    <source>
        <strain evidence="6">DSM122</strain>
    </source>
</reference>
<dbReference type="eggNOG" id="COG3842">
    <property type="taxonomic scope" value="Bacteria"/>
</dbReference>
<protein>
    <submittedName>
        <fullName evidence="5">Spermidine/putrescine ABC transporter ATP-binding subunit</fullName>
        <ecNumber evidence="5">3.6.3.25</ecNumber>
    </submittedName>
</protein>
<dbReference type="HOGENOM" id="CLU_000604_1_22_5"/>
<dbReference type="InterPro" id="IPR003593">
    <property type="entry name" value="AAA+_ATPase"/>
</dbReference>
<evidence type="ECO:0000313" key="6">
    <source>
        <dbReference type="Proteomes" id="UP000033220"/>
    </source>
</evidence>
<name>H6SKJ7_PARPM</name>
<keyword evidence="2" id="KW-0547">Nucleotide-binding</keyword>
<evidence type="ECO:0000256" key="3">
    <source>
        <dbReference type="ARBA" id="ARBA00022840"/>
    </source>
</evidence>
<evidence type="ECO:0000259" key="4">
    <source>
        <dbReference type="PROSITE" id="PS50893"/>
    </source>
</evidence>
<dbReference type="InterPro" id="IPR003439">
    <property type="entry name" value="ABC_transporter-like_ATP-bd"/>
</dbReference>
<evidence type="ECO:0000256" key="2">
    <source>
        <dbReference type="ARBA" id="ARBA00022741"/>
    </source>
</evidence>
<keyword evidence="3 5" id="KW-0067">ATP-binding</keyword>
<dbReference type="Pfam" id="PF00005">
    <property type="entry name" value="ABC_tran"/>
    <property type="match status" value="1"/>
</dbReference>
<dbReference type="EC" id="3.6.3.25" evidence="5"/>
<keyword evidence="6" id="KW-1185">Reference proteome</keyword>
<dbReference type="PANTHER" id="PTHR42781">
    <property type="entry name" value="SPERMIDINE/PUTRESCINE IMPORT ATP-BINDING PROTEIN POTA"/>
    <property type="match status" value="1"/>
</dbReference>
<dbReference type="AlphaFoldDB" id="H6SKJ7"/>
<dbReference type="PATRIC" id="fig|1150469.3.peg.2122"/>
<dbReference type="STRING" id="1150469.RSPPHO_01886"/>
<dbReference type="InterPro" id="IPR017871">
    <property type="entry name" value="ABC_transporter-like_CS"/>
</dbReference>
<accession>H6SKJ7</accession>
<feature type="domain" description="ABC transporter" evidence="4">
    <location>
        <begin position="4"/>
        <end position="207"/>
    </location>
</feature>
<dbReference type="PROSITE" id="PS50893">
    <property type="entry name" value="ABC_TRANSPORTER_2"/>
    <property type="match status" value="1"/>
</dbReference>
<dbReference type="KEGG" id="rpm:RSPPHO_01886"/>
<dbReference type="SMART" id="SM00382">
    <property type="entry name" value="AAA"/>
    <property type="match status" value="1"/>
</dbReference>
<dbReference type="Proteomes" id="UP000033220">
    <property type="component" value="Chromosome DSM 122"/>
</dbReference>
<dbReference type="EMBL" id="HE663493">
    <property type="protein sequence ID" value="CCG08512.1"/>
    <property type="molecule type" value="Genomic_DNA"/>
</dbReference>
<organism evidence="5 6">
    <name type="scientific">Pararhodospirillum photometricum DSM 122</name>
    <dbReference type="NCBI Taxonomy" id="1150469"/>
    <lineage>
        <taxon>Bacteria</taxon>
        <taxon>Pseudomonadati</taxon>
        <taxon>Pseudomonadota</taxon>
        <taxon>Alphaproteobacteria</taxon>
        <taxon>Rhodospirillales</taxon>
        <taxon>Rhodospirillaceae</taxon>
        <taxon>Pararhodospirillum</taxon>
    </lineage>
</organism>